<feature type="domain" description="Peptidase C14 caspase" evidence="4">
    <location>
        <begin position="3"/>
        <end position="234"/>
    </location>
</feature>
<keyword evidence="3" id="KW-0645">Protease</keyword>
<keyword evidence="3" id="KW-0788">Thiol protease</keyword>
<dbReference type="Gene3D" id="3.40.50.12660">
    <property type="match status" value="1"/>
</dbReference>
<dbReference type="OrthoDB" id="3223806at2759"/>
<evidence type="ECO:0000256" key="2">
    <source>
        <dbReference type="ARBA" id="ARBA00022703"/>
    </source>
</evidence>
<sequence>MAKKALCIGVSYQGTEWSLKSTFRDVDRFRSLLVDRFGYADEDITVMKDDGGEDEPTRDNMLQAMENLAQSASKGDHLVFYFAGHGEQEQERPGKHDEKDGMDEAICPSDYRPGDDESHILDDTIRATLVGIAVNNGAHLVVIFDCCHSGTAADLDNPSYKWVGPSGRKKAFRFGPASDPDSKAVSWAACQDPQVTLGGPDSGLFTKALASVFQEMDSSATHGVVLDQVRDRMTADLVDHIEAKGLGENERAEIMQHFESKCHPQVQFLLDDASLMSTLSVEETFVDTF</sequence>
<evidence type="ECO:0000259" key="4">
    <source>
        <dbReference type="Pfam" id="PF00656"/>
    </source>
</evidence>
<dbReference type="Pfam" id="PF00656">
    <property type="entry name" value="Peptidase_C14"/>
    <property type="match status" value="1"/>
</dbReference>
<dbReference type="PANTHER" id="PTHR48104">
    <property type="entry name" value="METACASPASE-4"/>
    <property type="match status" value="1"/>
</dbReference>
<accession>A0A0C3NRU2</accession>
<organism evidence="5 6">
    <name type="scientific">Phlebiopsis gigantea (strain 11061_1 CR5-6)</name>
    <name type="common">White-rot fungus</name>
    <name type="synonym">Peniophora gigantea</name>
    <dbReference type="NCBI Taxonomy" id="745531"/>
    <lineage>
        <taxon>Eukaryota</taxon>
        <taxon>Fungi</taxon>
        <taxon>Dikarya</taxon>
        <taxon>Basidiomycota</taxon>
        <taxon>Agaricomycotina</taxon>
        <taxon>Agaricomycetes</taxon>
        <taxon>Polyporales</taxon>
        <taxon>Phanerochaetaceae</taxon>
        <taxon>Phlebiopsis</taxon>
    </lineage>
</organism>
<reference evidence="5 6" key="1">
    <citation type="journal article" date="2014" name="PLoS Genet.">
        <title>Analysis of the Phlebiopsis gigantea genome, transcriptome and secretome provides insight into its pioneer colonization strategies of wood.</title>
        <authorList>
            <person name="Hori C."/>
            <person name="Ishida T."/>
            <person name="Igarashi K."/>
            <person name="Samejima M."/>
            <person name="Suzuki H."/>
            <person name="Master E."/>
            <person name="Ferreira P."/>
            <person name="Ruiz-Duenas F.J."/>
            <person name="Held B."/>
            <person name="Canessa P."/>
            <person name="Larrondo L.F."/>
            <person name="Schmoll M."/>
            <person name="Druzhinina I.S."/>
            <person name="Kubicek C.P."/>
            <person name="Gaskell J.A."/>
            <person name="Kersten P."/>
            <person name="St John F."/>
            <person name="Glasner J."/>
            <person name="Sabat G."/>
            <person name="Splinter BonDurant S."/>
            <person name="Syed K."/>
            <person name="Yadav J."/>
            <person name="Mgbeahuruike A.C."/>
            <person name="Kovalchuk A."/>
            <person name="Asiegbu F.O."/>
            <person name="Lackner G."/>
            <person name="Hoffmeister D."/>
            <person name="Rencoret J."/>
            <person name="Gutierrez A."/>
            <person name="Sun H."/>
            <person name="Lindquist E."/>
            <person name="Barry K."/>
            <person name="Riley R."/>
            <person name="Grigoriev I.V."/>
            <person name="Henrissat B."/>
            <person name="Kues U."/>
            <person name="Berka R.M."/>
            <person name="Martinez A.T."/>
            <person name="Covert S.F."/>
            <person name="Blanchette R.A."/>
            <person name="Cullen D."/>
        </authorList>
    </citation>
    <scope>NUCLEOTIDE SEQUENCE [LARGE SCALE GENOMIC DNA]</scope>
    <source>
        <strain evidence="5 6">11061_1 CR5-6</strain>
    </source>
</reference>
<dbReference type="SUPFAM" id="SSF52129">
    <property type="entry name" value="Caspase-like"/>
    <property type="match status" value="1"/>
</dbReference>
<keyword evidence="3" id="KW-0378">Hydrolase</keyword>
<protein>
    <recommendedName>
        <fullName evidence="4">Peptidase C14 caspase domain-containing protein</fullName>
    </recommendedName>
</protein>
<dbReference type="GO" id="GO:0006915">
    <property type="term" value="P:apoptotic process"/>
    <property type="evidence" value="ECO:0007669"/>
    <property type="project" value="UniProtKB-KW"/>
</dbReference>
<dbReference type="InterPro" id="IPR029030">
    <property type="entry name" value="Caspase-like_dom_sf"/>
</dbReference>
<proteinExistence type="inferred from homology"/>
<evidence type="ECO:0000256" key="1">
    <source>
        <dbReference type="ARBA" id="ARBA00009005"/>
    </source>
</evidence>
<evidence type="ECO:0000313" key="5">
    <source>
        <dbReference type="EMBL" id="KIP07894.1"/>
    </source>
</evidence>
<keyword evidence="6" id="KW-1185">Reference proteome</keyword>
<dbReference type="Proteomes" id="UP000053257">
    <property type="component" value="Unassembled WGS sequence"/>
</dbReference>
<dbReference type="InterPro" id="IPR050452">
    <property type="entry name" value="Metacaspase"/>
</dbReference>
<name>A0A0C3NRU2_PHLG1</name>
<dbReference type="PANTHER" id="PTHR48104:SF30">
    <property type="entry name" value="METACASPASE-1"/>
    <property type="match status" value="1"/>
</dbReference>
<dbReference type="HOGENOM" id="CLU_029389_6_1_1"/>
<dbReference type="InterPro" id="IPR011600">
    <property type="entry name" value="Pept_C14_caspase"/>
</dbReference>
<evidence type="ECO:0000313" key="6">
    <source>
        <dbReference type="Proteomes" id="UP000053257"/>
    </source>
</evidence>
<dbReference type="AlphaFoldDB" id="A0A0C3NRU2"/>
<dbReference type="GO" id="GO:0004197">
    <property type="term" value="F:cysteine-type endopeptidase activity"/>
    <property type="evidence" value="ECO:0007669"/>
    <property type="project" value="InterPro"/>
</dbReference>
<keyword evidence="2" id="KW-0053">Apoptosis</keyword>
<dbReference type="GO" id="GO:0006508">
    <property type="term" value="P:proteolysis"/>
    <property type="evidence" value="ECO:0007669"/>
    <property type="project" value="InterPro"/>
</dbReference>
<gene>
    <name evidence="5" type="ORF">PHLGIDRAFT_127337</name>
</gene>
<dbReference type="EMBL" id="KN840488">
    <property type="protein sequence ID" value="KIP07894.1"/>
    <property type="molecule type" value="Genomic_DNA"/>
</dbReference>
<evidence type="ECO:0000256" key="3">
    <source>
        <dbReference type="ARBA" id="ARBA00022807"/>
    </source>
</evidence>
<dbReference type="GO" id="GO:0005737">
    <property type="term" value="C:cytoplasm"/>
    <property type="evidence" value="ECO:0007669"/>
    <property type="project" value="TreeGrafter"/>
</dbReference>
<comment type="similarity">
    <text evidence="1">Belongs to the peptidase C14B family.</text>
</comment>